<dbReference type="GO" id="GO:0008203">
    <property type="term" value="P:cholesterol metabolic process"/>
    <property type="evidence" value="ECO:0007669"/>
    <property type="project" value="UniProtKB-KW"/>
</dbReference>
<evidence type="ECO:0000256" key="14">
    <source>
        <dbReference type="SAM" id="SignalP"/>
    </source>
</evidence>
<dbReference type="GO" id="GO:0033344">
    <property type="term" value="P:cholesterol efflux"/>
    <property type="evidence" value="ECO:0007669"/>
    <property type="project" value="TreeGrafter"/>
</dbReference>
<organism evidence="15 16">
    <name type="scientific">Paramormyrops kingsleyae</name>
    <dbReference type="NCBI Taxonomy" id="1676925"/>
    <lineage>
        <taxon>Eukaryota</taxon>
        <taxon>Metazoa</taxon>
        <taxon>Chordata</taxon>
        <taxon>Craniata</taxon>
        <taxon>Vertebrata</taxon>
        <taxon>Euteleostomi</taxon>
        <taxon>Actinopterygii</taxon>
        <taxon>Neopterygii</taxon>
        <taxon>Teleostei</taxon>
        <taxon>Osteoglossocephala</taxon>
        <taxon>Osteoglossomorpha</taxon>
        <taxon>Osteoglossiformes</taxon>
        <taxon>Mormyridae</taxon>
        <taxon>Paramormyrops</taxon>
    </lineage>
</organism>
<dbReference type="PROSITE" id="PS51257">
    <property type="entry name" value="PROKAR_LIPOPROTEIN"/>
    <property type="match status" value="1"/>
</dbReference>
<keyword evidence="9" id="KW-0445">Lipid transport</keyword>
<dbReference type="GO" id="GO:0034361">
    <property type="term" value="C:very-low-density lipoprotein particle"/>
    <property type="evidence" value="ECO:0007669"/>
    <property type="project" value="TreeGrafter"/>
</dbReference>
<keyword evidence="12" id="KW-0753">Steroid metabolism</keyword>
<evidence type="ECO:0000256" key="3">
    <source>
        <dbReference type="ARBA" id="ARBA00022448"/>
    </source>
</evidence>
<dbReference type="Proteomes" id="UP000261540">
    <property type="component" value="Unplaced"/>
</dbReference>
<comment type="function">
    <text evidence="13">Participates in the reverse transport of cholesterol from tissues to the liver for excretion by promoting cholesterol efflux from tissues and by acting as a cofactor for the lecithin cholesterol acyltransferase (LCAT).</text>
</comment>
<dbReference type="GO" id="GO:1903561">
    <property type="term" value="C:extracellular vesicle"/>
    <property type="evidence" value="ECO:0007669"/>
    <property type="project" value="TreeGrafter"/>
</dbReference>
<feature type="chain" id="PRO_5044589256" description="Apolipoprotein A-IV a" evidence="14">
    <location>
        <begin position="19"/>
        <end position="256"/>
    </location>
</feature>
<sequence length="256" mass="28860">MKVFVVLALAVFSAGCHANILWADEPKPQLEKVTDAFWEYVARATQTTEETLKMIRESQLGQAVNAKITESADVANQYTVALRGQLTPLAEDTLTQIFKQAEVLRERLAEDVSTAKGKLEPYTDELKAKIQERVEQLKGGIAPYADSLDTEALKTTLLQKSEELKASLDENVKELQTKLGPYTEEFREKVDQRLQEFKDNVAPLAENIQSQMMQRAKTVQQSLAPYAEDLREKLDPYAQDLKTKLSSLWESFISSS</sequence>
<evidence type="ECO:0000256" key="8">
    <source>
        <dbReference type="ARBA" id="ARBA00022850"/>
    </source>
</evidence>
<keyword evidence="6 14" id="KW-0732">Signal</keyword>
<dbReference type="GO" id="GO:0120020">
    <property type="term" value="F:cholesterol transfer activity"/>
    <property type="evidence" value="ECO:0007669"/>
    <property type="project" value="TreeGrafter"/>
</dbReference>
<evidence type="ECO:0000256" key="7">
    <source>
        <dbReference type="ARBA" id="ARBA00022737"/>
    </source>
</evidence>
<dbReference type="GO" id="GO:0055090">
    <property type="term" value="P:acylglycerol homeostasis"/>
    <property type="evidence" value="ECO:0007669"/>
    <property type="project" value="TreeGrafter"/>
</dbReference>
<dbReference type="FunFam" id="1.20.120.20:FF:000007">
    <property type="entry name" value="Apolipoprotein A-IV a"/>
    <property type="match status" value="1"/>
</dbReference>
<keyword evidence="16" id="KW-1185">Reference proteome</keyword>
<evidence type="ECO:0000256" key="10">
    <source>
        <dbReference type="ARBA" id="ARBA00023098"/>
    </source>
</evidence>
<evidence type="ECO:0000256" key="11">
    <source>
        <dbReference type="ARBA" id="ARBA00023166"/>
    </source>
</evidence>
<proteinExistence type="inferred from homology"/>
<evidence type="ECO:0000313" key="16">
    <source>
        <dbReference type="Proteomes" id="UP000261540"/>
    </source>
</evidence>
<keyword evidence="4" id="KW-0964">Secreted</keyword>
<dbReference type="Gene3D" id="1.20.120.20">
    <property type="entry name" value="Apolipoprotein"/>
    <property type="match status" value="1"/>
</dbReference>
<dbReference type="Pfam" id="PF01442">
    <property type="entry name" value="Apolipoprotein"/>
    <property type="match status" value="1"/>
</dbReference>
<dbReference type="GO" id="GO:0042627">
    <property type="term" value="C:chylomicron"/>
    <property type="evidence" value="ECO:0007669"/>
    <property type="project" value="TreeGrafter"/>
</dbReference>
<accession>A0A3B3QSH7</accession>
<dbReference type="AlphaFoldDB" id="A0A3B3QSH7"/>
<dbReference type="Ensembl" id="ENSPKIT00000033188.1">
    <property type="protein sequence ID" value="ENSPKIP00000009091.1"/>
    <property type="gene ID" value="ENSPKIG00000024330.1"/>
</dbReference>
<evidence type="ECO:0000256" key="9">
    <source>
        <dbReference type="ARBA" id="ARBA00023055"/>
    </source>
</evidence>
<dbReference type="InterPro" id="IPR050163">
    <property type="entry name" value="Apolipoprotein_A1/A4/E"/>
</dbReference>
<feature type="signal peptide" evidence="14">
    <location>
        <begin position="1"/>
        <end position="18"/>
    </location>
</feature>
<comment type="similarity">
    <text evidence="2">Belongs to the apolipoprotein A1/A4/E family.</text>
</comment>
<dbReference type="GO" id="GO:0034364">
    <property type="term" value="C:high-density lipoprotein particle"/>
    <property type="evidence" value="ECO:0007669"/>
    <property type="project" value="UniProtKB-KW"/>
</dbReference>
<dbReference type="GO" id="GO:0005543">
    <property type="term" value="F:phospholipid binding"/>
    <property type="evidence" value="ECO:0007669"/>
    <property type="project" value="TreeGrafter"/>
</dbReference>
<keyword evidence="11" id="KW-1207">Sterol metabolism</keyword>
<comment type="subcellular location">
    <subcellularLocation>
        <location evidence="1">Secreted</location>
    </subcellularLocation>
</comment>
<evidence type="ECO:0000256" key="6">
    <source>
        <dbReference type="ARBA" id="ARBA00022729"/>
    </source>
</evidence>
<name>A0A3B3QSH7_9TELE</name>
<dbReference type="SUPFAM" id="SSF58113">
    <property type="entry name" value="Apolipoprotein A-I"/>
    <property type="match status" value="1"/>
</dbReference>
<evidence type="ECO:0000256" key="2">
    <source>
        <dbReference type="ARBA" id="ARBA00008788"/>
    </source>
</evidence>
<keyword evidence="5" id="KW-0153">Cholesterol metabolism</keyword>
<keyword evidence="7" id="KW-0677">Repeat</keyword>
<evidence type="ECO:0000256" key="12">
    <source>
        <dbReference type="ARBA" id="ARBA00023221"/>
    </source>
</evidence>
<dbReference type="GeneTree" id="ENSGT00950000182929"/>
<dbReference type="GO" id="GO:0042157">
    <property type="term" value="P:lipoprotein metabolic process"/>
    <property type="evidence" value="ECO:0007669"/>
    <property type="project" value="InterPro"/>
</dbReference>
<dbReference type="GO" id="GO:0034362">
    <property type="term" value="C:low-density lipoprotein particle"/>
    <property type="evidence" value="ECO:0007669"/>
    <property type="project" value="TreeGrafter"/>
</dbReference>
<dbReference type="PANTHER" id="PTHR18976:SF28">
    <property type="entry name" value="APOLIPOPROTEIN A-IV-RELATED"/>
    <property type="match status" value="1"/>
</dbReference>
<evidence type="ECO:0008006" key="17">
    <source>
        <dbReference type="Google" id="ProtNLM"/>
    </source>
</evidence>
<dbReference type="STRING" id="1676925.ENSPKIP00000009091"/>
<dbReference type="Ensembl" id="ENSPKIT00000033190.1">
    <property type="protein sequence ID" value="ENSPKIP00000009093.1"/>
    <property type="gene ID" value="ENSPKIG00000024330.1"/>
</dbReference>
<evidence type="ECO:0000256" key="1">
    <source>
        <dbReference type="ARBA" id="ARBA00004613"/>
    </source>
</evidence>
<dbReference type="Gene3D" id="1.20.5.20">
    <property type="match status" value="2"/>
</dbReference>
<dbReference type="GO" id="GO:0033700">
    <property type="term" value="P:phospholipid efflux"/>
    <property type="evidence" value="ECO:0007669"/>
    <property type="project" value="TreeGrafter"/>
</dbReference>
<evidence type="ECO:0000256" key="13">
    <source>
        <dbReference type="ARBA" id="ARBA00037506"/>
    </source>
</evidence>
<protein>
    <recommendedName>
        <fullName evidence="17">Apolipoprotein A-IV a</fullName>
    </recommendedName>
</protein>
<evidence type="ECO:0000256" key="4">
    <source>
        <dbReference type="ARBA" id="ARBA00022525"/>
    </source>
</evidence>
<evidence type="ECO:0000256" key="5">
    <source>
        <dbReference type="ARBA" id="ARBA00022548"/>
    </source>
</evidence>
<evidence type="ECO:0000313" key="15">
    <source>
        <dbReference type="Ensembl" id="ENSPKIP00000009093.1"/>
    </source>
</evidence>
<keyword evidence="10" id="KW-0443">Lipid metabolism</keyword>
<dbReference type="GO" id="GO:0060228">
    <property type="term" value="F:phosphatidylcholine-sterol O-acyltransferase activator activity"/>
    <property type="evidence" value="ECO:0007669"/>
    <property type="project" value="TreeGrafter"/>
</dbReference>
<keyword evidence="3" id="KW-0813">Transport</keyword>
<reference evidence="15" key="1">
    <citation type="submission" date="2025-05" db="UniProtKB">
        <authorList>
            <consortium name="Ensembl"/>
        </authorList>
    </citation>
    <scope>IDENTIFICATION</scope>
</reference>
<dbReference type="InterPro" id="IPR000074">
    <property type="entry name" value="ApoA_E"/>
</dbReference>
<keyword evidence="8" id="KW-0345">HDL</keyword>
<dbReference type="PANTHER" id="PTHR18976">
    <property type="entry name" value="APOLIPOPROTEIN"/>
    <property type="match status" value="1"/>
</dbReference>